<dbReference type="EMBL" id="CADCVO010000422">
    <property type="protein sequence ID" value="CAA9508079.1"/>
    <property type="molecule type" value="Genomic_DNA"/>
</dbReference>
<feature type="region of interest" description="Disordered" evidence="1">
    <location>
        <begin position="1"/>
        <end position="254"/>
    </location>
</feature>
<proteinExistence type="predicted"/>
<feature type="non-terminal residue" evidence="2">
    <location>
        <position position="254"/>
    </location>
</feature>
<evidence type="ECO:0000256" key="1">
    <source>
        <dbReference type="SAM" id="MobiDB-lite"/>
    </source>
</evidence>
<feature type="compositionally biased region" description="Basic and acidic residues" evidence="1">
    <location>
        <begin position="86"/>
        <end position="99"/>
    </location>
</feature>
<feature type="compositionally biased region" description="Basic and acidic residues" evidence="1">
    <location>
        <begin position="117"/>
        <end position="131"/>
    </location>
</feature>
<gene>
    <name evidence="2" type="ORF">AVDCRST_MAG13-2646</name>
</gene>
<evidence type="ECO:0000313" key="2">
    <source>
        <dbReference type="EMBL" id="CAA9508079.1"/>
    </source>
</evidence>
<feature type="compositionally biased region" description="Low complexity" evidence="1">
    <location>
        <begin position="55"/>
        <end position="64"/>
    </location>
</feature>
<feature type="compositionally biased region" description="Basic residues" evidence="1">
    <location>
        <begin position="144"/>
        <end position="159"/>
    </location>
</feature>
<organism evidence="2">
    <name type="scientific">uncultured Solirubrobacteraceae bacterium</name>
    <dbReference type="NCBI Taxonomy" id="1162706"/>
    <lineage>
        <taxon>Bacteria</taxon>
        <taxon>Bacillati</taxon>
        <taxon>Actinomycetota</taxon>
        <taxon>Thermoleophilia</taxon>
        <taxon>Solirubrobacterales</taxon>
        <taxon>Solirubrobacteraceae</taxon>
        <taxon>environmental samples</taxon>
    </lineage>
</organism>
<dbReference type="AlphaFoldDB" id="A0A6J4SX99"/>
<name>A0A6J4SX99_9ACTN</name>
<feature type="compositionally biased region" description="Basic and acidic residues" evidence="1">
    <location>
        <begin position="174"/>
        <end position="188"/>
    </location>
</feature>
<reference evidence="2" key="1">
    <citation type="submission" date="2020-02" db="EMBL/GenBank/DDBJ databases">
        <authorList>
            <person name="Meier V. D."/>
        </authorList>
    </citation>
    <scope>NUCLEOTIDE SEQUENCE</scope>
    <source>
        <strain evidence="2">AVDCRST_MAG13</strain>
    </source>
</reference>
<feature type="non-terminal residue" evidence="2">
    <location>
        <position position="1"/>
    </location>
</feature>
<sequence length="254" mass="27504">GRSVRTLHHRDQGEDLEDARQGRGSGRDPRLQLHEAARVAAGRQEGHRRRRHGQEAAADAVVEARAVRREARRAGPHRPPAGQRGPRADRARAQDRRPDGAAVARPAGRRARGPAAEAHRLRAEAAHEDRGLPLQEGGHQGPVLRRRGAGAHLGGRHGRGRGDGRRRPGHAARRRQDGDHEGARERRGGARGRRHVRGPDPARLGPGRHRPPAAPALQPVPGGRRAGQDARRARRGRPAGPGQAASGRRRGCRV</sequence>
<protein>
    <submittedName>
        <fullName evidence="2">Suppressor of sigma54-dependent transcription, PspA-like</fullName>
    </submittedName>
</protein>
<accession>A0A6J4SX99</accession>
<feature type="compositionally biased region" description="Basic and acidic residues" evidence="1">
    <location>
        <begin position="9"/>
        <end position="37"/>
    </location>
</feature>